<evidence type="ECO:0000313" key="3">
    <source>
        <dbReference type="Proteomes" id="UP000010420"/>
    </source>
</evidence>
<keyword evidence="1" id="KW-0812">Transmembrane</keyword>
<gene>
    <name evidence="2" type="ORF">HMPREF0216_01895</name>
</gene>
<sequence length="337" mass="40179">MKGILKLYHQNLIAIMLREEMDYHFKGDHRMYYKKIDDLRKKYNKVIGLVSPSFKFYYSLRDEANYLSKDENKNKRIHNRIISEIMKYFYLTISIFIFTFFSLLNLRSRIIHSYQNDINFLISNIIFFITFIALPLYLVFYLSRKIKSKVEKIEDIKNIRYLKNKGIFFLLKMIKNIYIIITILIIILIYHPIYLDLNNNYIYVITVIVLAFYGISRPIHFFVVFIPDIFKKFENGVLENNSQKLRLILIAIGSYINIILDYSILFYICNKINSIFGERVYFEGVTSIFDMTYILLGNGEFLSDNFILKVWYVIMQITIVVLISGNLAIYLSSEVKN</sequence>
<evidence type="ECO:0000313" key="2">
    <source>
        <dbReference type="EMBL" id="EKY26710.1"/>
    </source>
</evidence>
<feature type="transmembrane region" description="Helical" evidence="1">
    <location>
        <begin position="310"/>
        <end position="331"/>
    </location>
</feature>
<feature type="transmembrane region" description="Helical" evidence="1">
    <location>
        <begin position="88"/>
        <end position="106"/>
    </location>
</feature>
<keyword evidence="1" id="KW-0472">Membrane</keyword>
<dbReference type="AlphaFoldDB" id="L1QGA7"/>
<keyword evidence="3" id="KW-1185">Reference proteome</keyword>
<proteinExistence type="predicted"/>
<feature type="transmembrane region" description="Helical" evidence="1">
    <location>
        <begin position="177"/>
        <end position="195"/>
    </location>
</feature>
<dbReference type="EMBL" id="AMEZ01000053">
    <property type="protein sequence ID" value="EKY26710.1"/>
    <property type="molecule type" value="Genomic_DNA"/>
</dbReference>
<reference evidence="2 3" key="1">
    <citation type="submission" date="2012-05" db="EMBL/GenBank/DDBJ databases">
        <authorList>
            <person name="Weinstock G."/>
            <person name="Sodergren E."/>
            <person name="Lobos E.A."/>
            <person name="Fulton L."/>
            <person name="Fulton R."/>
            <person name="Courtney L."/>
            <person name="Fronick C."/>
            <person name="O'Laughlin M."/>
            <person name="Godfrey J."/>
            <person name="Wilson R.M."/>
            <person name="Miner T."/>
            <person name="Farmer C."/>
            <person name="Delehaunty K."/>
            <person name="Cordes M."/>
            <person name="Minx P."/>
            <person name="Tomlinson C."/>
            <person name="Chen J."/>
            <person name="Wollam A."/>
            <person name="Pepin K.H."/>
            <person name="Bhonagiri V."/>
            <person name="Zhang X."/>
            <person name="Suruliraj S."/>
            <person name="Warren W."/>
            <person name="Mitreva M."/>
            <person name="Mardis E.R."/>
            <person name="Wilson R.K."/>
        </authorList>
    </citation>
    <scope>NUCLEOTIDE SEQUENCE [LARGE SCALE GENOMIC DNA]</scope>
    <source>
        <strain evidence="2 3">DSM 1785</strain>
    </source>
</reference>
<feature type="transmembrane region" description="Helical" evidence="1">
    <location>
        <begin position="118"/>
        <end position="142"/>
    </location>
</feature>
<keyword evidence="1" id="KW-1133">Transmembrane helix</keyword>
<evidence type="ECO:0000256" key="1">
    <source>
        <dbReference type="SAM" id="Phobius"/>
    </source>
</evidence>
<feature type="transmembrane region" description="Helical" evidence="1">
    <location>
        <begin position="247"/>
        <end position="268"/>
    </location>
</feature>
<name>L1QGA7_9CLOT</name>
<feature type="transmembrane region" description="Helical" evidence="1">
    <location>
        <begin position="201"/>
        <end position="226"/>
    </location>
</feature>
<accession>L1QGA7</accession>
<dbReference type="PATRIC" id="fig|545697.3.peg.1865"/>
<dbReference type="Proteomes" id="UP000010420">
    <property type="component" value="Unassembled WGS sequence"/>
</dbReference>
<dbReference type="HOGENOM" id="CLU_823101_0_0_9"/>
<protein>
    <submittedName>
        <fullName evidence="2">Uncharacterized protein</fullName>
    </submittedName>
</protein>
<comment type="caution">
    <text evidence="2">The sequence shown here is derived from an EMBL/GenBank/DDBJ whole genome shotgun (WGS) entry which is preliminary data.</text>
</comment>
<organism evidence="2 3">
    <name type="scientific">Clostridium celatum DSM 1785</name>
    <dbReference type="NCBI Taxonomy" id="545697"/>
    <lineage>
        <taxon>Bacteria</taxon>
        <taxon>Bacillati</taxon>
        <taxon>Bacillota</taxon>
        <taxon>Clostridia</taxon>
        <taxon>Eubacteriales</taxon>
        <taxon>Clostridiaceae</taxon>
        <taxon>Clostridium</taxon>
    </lineage>
</organism>